<dbReference type="PANTHER" id="PTHR21661:SF35">
    <property type="entry name" value="EPOXIDE HYDROLASE"/>
    <property type="match status" value="1"/>
</dbReference>
<evidence type="ECO:0000256" key="2">
    <source>
        <dbReference type="ARBA" id="ARBA00022797"/>
    </source>
</evidence>
<keyword evidence="2" id="KW-0058">Aromatic hydrocarbons catabolism</keyword>
<evidence type="ECO:0000313" key="5">
    <source>
        <dbReference type="EMBL" id="MEJ5975756.1"/>
    </source>
</evidence>
<dbReference type="GO" id="GO:0016787">
    <property type="term" value="F:hydrolase activity"/>
    <property type="evidence" value="ECO:0007669"/>
    <property type="project" value="UniProtKB-KW"/>
</dbReference>
<dbReference type="InterPro" id="IPR029058">
    <property type="entry name" value="AB_hydrolase_fold"/>
</dbReference>
<dbReference type="PIRSF" id="PIRSF001112">
    <property type="entry name" value="Epoxide_hydrolase"/>
    <property type="match status" value="1"/>
</dbReference>
<sequence>MTQIRPFTLAIPQDQLDDLHRRLDNTRWPEAETVDDWSQGTPLAVLQDLTAYWREHYDWRACEARLNGLGQFVTEIDGLDIHFLHVRSPEPAATPLIMTHGWPGSVIEFQRVIGPLTDPVLHGGKAEDAFHLVLPSLPGYGFSSRPTRTGWGIEKIAEAWAELMRRLGYTRWVAQGGDWGAFVTNKIGELAPEGCVGIHVNMPIARRTKAAKENPTEEDRRTLERMAFYNEWDMAYAKQQATRPQSLGYGLVDSPIGLAGWIYEKLQVWSDNSGHAWDVLGRDAVLDNVMLYWLTGTGASAARLYWESFGGGNDGRITLPAGASAFPRDIMPVPRSWMEQRYENMVYWNELDRGGHFAAWEQPELFVGELRKCFALMRP</sequence>
<dbReference type="Gene3D" id="3.40.50.1820">
    <property type="entry name" value="alpha/beta hydrolase"/>
    <property type="match status" value="1"/>
</dbReference>
<dbReference type="RefSeq" id="WP_339585687.1">
    <property type="nucleotide sequence ID" value="NZ_JBBHJZ010000001.1"/>
</dbReference>
<keyword evidence="3 5" id="KW-0378">Hydrolase</keyword>
<organism evidence="5 6">
    <name type="scientific">Novosphingobium anseongense</name>
    <dbReference type="NCBI Taxonomy" id="3133436"/>
    <lineage>
        <taxon>Bacteria</taxon>
        <taxon>Pseudomonadati</taxon>
        <taxon>Pseudomonadota</taxon>
        <taxon>Alphaproteobacteria</taxon>
        <taxon>Sphingomonadales</taxon>
        <taxon>Sphingomonadaceae</taxon>
        <taxon>Novosphingobium</taxon>
    </lineage>
</organism>
<name>A0ABU8RSQ0_9SPHN</name>
<feature type="domain" description="Epoxide hydrolase N-terminal" evidence="4">
    <location>
        <begin position="4"/>
        <end position="109"/>
    </location>
</feature>
<accession>A0ABU8RSQ0</accession>
<dbReference type="PRINTS" id="PR00412">
    <property type="entry name" value="EPOXHYDRLASE"/>
</dbReference>
<gene>
    <name evidence="5" type="ORF">WG901_03870</name>
</gene>
<evidence type="ECO:0000259" key="4">
    <source>
        <dbReference type="Pfam" id="PF06441"/>
    </source>
</evidence>
<evidence type="ECO:0000256" key="1">
    <source>
        <dbReference type="ARBA" id="ARBA00010088"/>
    </source>
</evidence>
<dbReference type="Proteomes" id="UP001361239">
    <property type="component" value="Unassembled WGS sequence"/>
</dbReference>
<dbReference type="Pfam" id="PF06441">
    <property type="entry name" value="EHN"/>
    <property type="match status" value="1"/>
</dbReference>
<comment type="similarity">
    <text evidence="1">Belongs to the peptidase S33 family.</text>
</comment>
<proteinExistence type="inferred from homology"/>
<evidence type="ECO:0000313" key="6">
    <source>
        <dbReference type="Proteomes" id="UP001361239"/>
    </source>
</evidence>
<protein>
    <submittedName>
        <fullName evidence="5">Epoxide hydrolase family protein</fullName>
    </submittedName>
</protein>
<dbReference type="PANTHER" id="PTHR21661">
    <property type="entry name" value="EPOXIDE HYDROLASE 1-RELATED"/>
    <property type="match status" value="1"/>
</dbReference>
<dbReference type="EMBL" id="JBBHJZ010000001">
    <property type="protein sequence ID" value="MEJ5975756.1"/>
    <property type="molecule type" value="Genomic_DNA"/>
</dbReference>
<reference evidence="5 6" key="1">
    <citation type="submission" date="2024-03" db="EMBL/GenBank/DDBJ databases">
        <authorList>
            <person name="Jo J.-H."/>
        </authorList>
    </citation>
    <scope>NUCLEOTIDE SEQUENCE [LARGE SCALE GENOMIC DNA]</scope>
    <source>
        <strain evidence="5 6">PS1R-30</strain>
    </source>
</reference>
<dbReference type="SUPFAM" id="SSF53474">
    <property type="entry name" value="alpha/beta-Hydrolases"/>
    <property type="match status" value="1"/>
</dbReference>
<keyword evidence="6" id="KW-1185">Reference proteome</keyword>
<evidence type="ECO:0000256" key="3">
    <source>
        <dbReference type="ARBA" id="ARBA00022801"/>
    </source>
</evidence>
<dbReference type="InterPro" id="IPR010497">
    <property type="entry name" value="Epoxide_hydro_N"/>
</dbReference>
<dbReference type="InterPro" id="IPR000639">
    <property type="entry name" value="Epox_hydrolase-like"/>
</dbReference>
<comment type="caution">
    <text evidence="5">The sequence shown here is derived from an EMBL/GenBank/DDBJ whole genome shotgun (WGS) entry which is preliminary data.</text>
</comment>
<dbReference type="InterPro" id="IPR016292">
    <property type="entry name" value="Epoxide_hydrolase"/>
</dbReference>